<evidence type="ECO:0000313" key="12">
    <source>
        <dbReference type="Proteomes" id="UP001160550"/>
    </source>
</evidence>
<evidence type="ECO:0000256" key="6">
    <source>
        <dbReference type="ARBA" id="ARBA00022801"/>
    </source>
</evidence>
<keyword evidence="6 8" id="KW-0378">Hydrolase</keyword>
<dbReference type="Pfam" id="PF02789">
    <property type="entry name" value="Peptidase_M17_N"/>
    <property type="match status" value="1"/>
</dbReference>
<evidence type="ECO:0000256" key="4">
    <source>
        <dbReference type="ARBA" id="ARBA00022438"/>
    </source>
</evidence>
<dbReference type="NCBIfam" id="NF002073">
    <property type="entry name" value="PRK00913.1-2"/>
    <property type="match status" value="1"/>
</dbReference>
<feature type="binding site" evidence="8">
    <location>
        <position position="281"/>
    </location>
    <ligand>
        <name>Mn(2+)</name>
        <dbReference type="ChEBI" id="CHEBI:29035"/>
        <label>2</label>
    </ligand>
</feature>
<feature type="chain" id="PRO_5045448085" description="Probable cytosol aminopeptidase" evidence="9">
    <location>
        <begin position="24"/>
        <end position="518"/>
    </location>
</feature>
<feature type="binding site" evidence="8">
    <location>
        <position position="286"/>
    </location>
    <ligand>
        <name>Mn(2+)</name>
        <dbReference type="ChEBI" id="CHEBI:29035"/>
        <label>1</label>
    </ligand>
</feature>
<dbReference type="PANTHER" id="PTHR11963">
    <property type="entry name" value="LEUCINE AMINOPEPTIDASE-RELATED"/>
    <property type="match status" value="1"/>
</dbReference>
<dbReference type="HAMAP" id="MF_00181">
    <property type="entry name" value="Cytosol_peptidase_M17"/>
    <property type="match status" value="1"/>
</dbReference>
<dbReference type="RefSeq" id="WP_280941189.1">
    <property type="nucleotide sequence ID" value="NZ_JARYGX010000008.1"/>
</dbReference>
<organism evidence="11 12">
    <name type="scientific">Luteimonas composti</name>
    <dbReference type="NCBI Taxonomy" id="398257"/>
    <lineage>
        <taxon>Bacteria</taxon>
        <taxon>Pseudomonadati</taxon>
        <taxon>Pseudomonadota</taxon>
        <taxon>Gammaproteobacteria</taxon>
        <taxon>Lysobacterales</taxon>
        <taxon>Lysobacteraceae</taxon>
        <taxon>Luteimonas</taxon>
    </lineage>
</organism>
<feature type="binding site" evidence="8">
    <location>
        <position position="286"/>
    </location>
    <ligand>
        <name>Mn(2+)</name>
        <dbReference type="ChEBI" id="CHEBI:29035"/>
        <label>2</label>
    </ligand>
</feature>
<evidence type="ECO:0000256" key="3">
    <source>
        <dbReference type="ARBA" id="ARBA00009528"/>
    </source>
</evidence>
<keyword evidence="5 8" id="KW-0645">Protease</keyword>
<dbReference type="EC" id="3.4.11.10" evidence="8"/>
<sequence>MSRLTALVLSFAVAIAWPASVLAQRSLSFDAHALPGQGAVAIAVGEGLSGSASFDAIDARSEGALRRAAQADGFGGKAGSQLDLRGFAGYDRLLVLGTGKDALTGKALQDLGGRVAGAFSRSTAPRVDLVWDGNEAEAASHLAFGAALGQYRFDKYRSRKDDDEAAQAGKGELVIRTAAGAGASAHWTAQWKPVAEAVALARDLSTEPANALWPEEFVARVRTAAAGLPLRIEALDVPAMQKLGMGGILAVGQGSVRPPRLLLLRYDGGAAGEAPLAFVGKGITFDSGGISIKPGANMWQMKGDMTGAASVVSTVIALAGRKAPVNAVAVAALAENMPSGSAARPGDVIRTASGKTFEIMSTDAEGRMVLTDALWYVQRQDRPKLVIDVATLTGSIMAALGEDYAGLFARDDALAAQLLAAGEASGEELWRMPLREEYGKRLKSPIADLRNGGGSPGAGAGAYFIGEWVDRQLPWAHLDIAGSDWASSGRPTVPEGATGFGVRLLDRFVRDHHEASAR</sequence>
<proteinExistence type="inferred from homology"/>
<dbReference type="EC" id="3.4.11.1" evidence="8"/>
<dbReference type="PANTHER" id="PTHR11963:SF23">
    <property type="entry name" value="CYTOSOL AMINOPEPTIDASE"/>
    <property type="match status" value="1"/>
</dbReference>
<feature type="binding site" evidence="8">
    <location>
        <position position="304"/>
    </location>
    <ligand>
        <name>Mn(2+)</name>
        <dbReference type="ChEBI" id="CHEBI:29035"/>
        <label>2</label>
    </ligand>
</feature>
<protein>
    <recommendedName>
        <fullName evidence="8">Probable cytosol aminopeptidase</fullName>
        <ecNumber evidence="8">3.4.11.1</ecNumber>
    </recommendedName>
    <alternativeName>
        <fullName evidence="8">Leucine aminopeptidase</fullName>
        <shortName evidence="8">LAP</shortName>
        <ecNumber evidence="8">3.4.11.10</ecNumber>
    </alternativeName>
    <alternativeName>
        <fullName evidence="8">Leucyl aminopeptidase</fullName>
    </alternativeName>
</protein>
<keyword evidence="8" id="KW-0963">Cytoplasm</keyword>
<feature type="active site" evidence="8">
    <location>
        <position position="293"/>
    </location>
</feature>
<keyword evidence="4 8" id="KW-0031">Aminopeptidase</keyword>
<evidence type="ECO:0000259" key="10">
    <source>
        <dbReference type="PROSITE" id="PS00631"/>
    </source>
</evidence>
<comment type="catalytic activity">
    <reaction evidence="1 8">
        <text>Release of an N-terminal amino acid, Xaa-|-Yaa-, in which Xaa is preferably Leu, but may be other amino acids including Pro although not Arg or Lys, and Yaa may be Pro. Amino acid amides and methyl esters are also readily hydrolyzed, but rates on arylamides are exceedingly low.</text>
        <dbReference type="EC" id="3.4.11.1"/>
    </reaction>
</comment>
<dbReference type="Proteomes" id="UP001160550">
    <property type="component" value="Unassembled WGS sequence"/>
</dbReference>
<dbReference type="Gene3D" id="3.40.630.10">
    <property type="entry name" value="Zn peptidases"/>
    <property type="match status" value="1"/>
</dbReference>
<dbReference type="SUPFAM" id="SSF53187">
    <property type="entry name" value="Zn-dependent exopeptidases"/>
    <property type="match status" value="1"/>
</dbReference>
<dbReference type="GO" id="GO:0004177">
    <property type="term" value="F:aminopeptidase activity"/>
    <property type="evidence" value="ECO:0007669"/>
    <property type="project" value="UniProtKB-KW"/>
</dbReference>
<reference evidence="11" key="1">
    <citation type="journal article" date="2007" name="Int. J. Syst. Evol. Microbiol.">
        <title>Luteimonas composti sp. nov., a moderately thermophilic bacterium isolated from food waste.</title>
        <authorList>
            <person name="Young C.C."/>
            <person name="Kampfer P."/>
            <person name="Chen W.M."/>
            <person name="Yen W.S."/>
            <person name="Arun A.B."/>
            <person name="Lai W.A."/>
            <person name="Shen F.T."/>
            <person name="Rekha P.D."/>
            <person name="Lin K.Y."/>
            <person name="Chou J.H."/>
        </authorList>
    </citation>
    <scope>NUCLEOTIDE SEQUENCE</scope>
    <source>
        <strain evidence="11">CC-YY355</strain>
    </source>
</reference>
<keyword evidence="8" id="KW-0479">Metal-binding</keyword>
<dbReference type="EMBL" id="JARYGX010000008">
    <property type="protein sequence ID" value="MDH7451979.1"/>
    <property type="molecule type" value="Genomic_DNA"/>
</dbReference>
<evidence type="ECO:0000256" key="7">
    <source>
        <dbReference type="ARBA" id="ARBA00023211"/>
    </source>
</evidence>
<feature type="domain" description="Cytosol aminopeptidase" evidence="10">
    <location>
        <begin position="361"/>
        <end position="368"/>
    </location>
</feature>
<comment type="similarity">
    <text evidence="3 8">Belongs to the peptidase M17 family.</text>
</comment>
<dbReference type="InterPro" id="IPR043472">
    <property type="entry name" value="Macro_dom-like"/>
</dbReference>
<feature type="binding site" evidence="8">
    <location>
        <position position="363"/>
    </location>
    <ligand>
        <name>Mn(2+)</name>
        <dbReference type="ChEBI" id="CHEBI:29035"/>
        <label>1</label>
    </ligand>
</feature>
<keyword evidence="12" id="KW-1185">Reference proteome</keyword>
<feature type="binding site" evidence="8">
    <location>
        <position position="365"/>
    </location>
    <ligand>
        <name>Mn(2+)</name>
        <dbReference type="ChEBI" id="CHEBI:29035"/>
        <label>1</label>
    </ligand>
</feature>
<dbReference type="PROSITE" id="PS00631">
    <property type="entry name" value="CYTOSOL_AP"/>
    <property type="match status" value="1"/>
</dbReference>
<keyword evidence="9" id="KW-0732">Signal</keyword>
<evidence type="ECO:0000256" key="5">
    <source>
        <dbReference type="ARBA" id="ARBA00022670"/>
    </source>
</evidence>
<comment type="function">
    <text evidence="8">Presumably involved in the processing and regular turnover of intracellular proteins. Catalyzes the removal of unsubstituted N-terminal amino acids from various peptides.</text>
</comment>
<dbReference type="InterPro" id="IPR011356">
    <property type="entry name" value="Leucine_aapep/pepB"/>
</dbReference>
<evidence type="ECO:0000313" key="11">
    <source>
        <dbReference type="EMBL" id="MDH7451979.1"/>
    </source>
</evidence>
<comment type="caution">
    <text evidence="11">The sequence shown here is derived from an EMBL/GenBank/DDBJ whole genome shotgun (WGS) entry which is preliminary data.</text>
</comment>
<name>A0ABT6MN49_9GAMM</name>
<feature type="binding site" evidence="8">
    <location>
        <position position="365"/>
    </location>
    <ligand>
        <name>Mn(2+)</name>
        <dbReference type="ChEBI" id="CHEBI:29035"/>
        <label>2</label>
    </ligand>
</feature>
<comment type="catalytic activity">
    <reaction evidence="2 8">
        <text>Release of an N-terminal amino acid, preferentially leucine, but not glutamic or aspartic acids.</text>
        <dbReference type="EC" id="3.4.11.10"/>
    </reaction>
</comment>
<evidence type="ECO:0000256" key="9">
    <source>
        <dbReference type="SAM" id="SignalP"/>
    </source>
</evidence>
<dbReference type="CDD" id="cd00433">
    <property type="entry name" value="Peptidase_M17"/>
    <property type="match status" value="1"/>
</dbReference>
<dbReference type="SUPFAM" id="SSF52949">
    <property type="entry name" value="Macro domain-like"/>
    <property type="match status" value="1"/>
</dbReference>
<reference evidence="11" key="2">
    <citation type="submission" date="2023-04" db="EMBL/GenBank/DDBJ databases">
        <authorList>
            <person name="Sun J.-Q."/>
        </authorList>
    </citation>
    <scope>NUCLEOTIDE SEQUENCE</scope>
    <source>
        <strain evidence="11">CC-YY355</strain>
    </source>
</reference>
<evidence type="ECO:0000256" key="2">
    <source>
        <dbReference type="ARBA" id="ARBA00000967"/>
    </source>
</evidence>
<comment type="subcellular location">
    <subcellularLocation>
        <location evidence="8">Cytoplasm</location>
    </subcellularLocation>
</comment>
<evidence type="ECO:0000256" key="8">
    <source>
        <dbReference type="HAMAP-Rule" id="MF_00181"/>
    </source>
</evidence>
<feature type="active site" evidence="8">
    <location>
        <position position="367"/>
    </location>
</feature>
<dbReference type="NCBIfam" id="NF002077">
    <property type="entry name" value="PRK00913.2-4"/>
    <property type="match status" value="1"/>
</dbReference>
<dbReference type="NCBIfam" id="NF002075">
    <property type="entry name" value="PRK00913.2-2"/>
    <property type="match status" value="1"/>
</dbReference>
<dbReference type="InterPro" id="IPR023042">
    <property type="entry name" value="Peptidase_M17_leu_NH2_pept"/>
</dbReference>
<dbReference type="Pfam" id="PF00883">
    <property type="entry name" value="Peptidase_M17"/>
    <property type="match status" value="1"/>
</dbReference>
<accession>A0ABT6MN49</accession>
<dbReference type="PRINTS" id="PR00481">
    <property type="entry name" value="LAMNOPPTDASE"/>
</dbReference>
<dbReference type="InterPro" id="IPR008283">
    <property type="entry name" value="Peptidase_M17_N"/>
</dbReference>
<keyword evidence="7 8" id="KW-0464">Manganese</keyword>
<feature type="signal peptide" evidence="9">
    <location>
        <begin position="1"/>
        <end position="23"/>
    </location>
</feature>
<dbReference type="Gene3D" id="3.40.220.10">
    <property type="entry name" value="Leucine Aminopeptidase, subunit E, domain 1"/>
    <property type="match status" value="1"/>
</dbReference>
<gene>
    <name evidence="8" type="primary">pepA</name>
    <name evidence="11" type="ORF">QF205_02655</name>
</gene>
<evidence type="ECO:0000256" key="1">
    <source>
        <dbReference type="ARBA" id="ARBA00000135"/>
    </source>
</evidence>
<dbReference type="InterPro" id="IPR000819">
    <property type="entry name" value="Peptidase_M17_C"/>
</dbReference>
<comment type="cofactor">
    <cofactor evidence="8">
        <name>Mn(2+)</name>
        <dbReference type="ChEBI" id="CHEBI:29035"/>
    </cofactor>
    <text evidence="8">Binds 2 manganese ions per subunit.</text>
</comment>